<name>A0ACC0S3P9_POPTR</name>
<reference evidence="1 2" key="1">
    <citation type="journal article" date="2006" name="Science">
        <title>The genome of black cottonwood, Populus trichocarpa (Torr. &amp; Gray).</title>
        <authorList>
            <person name="Tuskan G.A."/>
            <person name="Difazio S."/>
            <person name="Jansson S."/>
            <person name="Bohlmann J."/>
            <person name="Grigoriev I."/>
            <person name="Hellsten U."/>
            <person name="Putnam N."/>
            <person name="Ralph S."/>
            <person name="Rombauts S."/>
            <person name="Salamov A."/>
            <person name="Schein J."/>
            <person name="Sterck L."/>
            <person name="Aerts A."/>
            <person name="Bhalerao R.R."/>
            <person name="Bhalerao R.P."/>
            <person name="Blaudez D."/>
            <person name="Boerjan W."/>
            <person name="Brun A."/>
            <person name="Brunner A."/>
            <person name="Busov V."/>
            <person name="Campbell M."/>
            <person name="Carlson J."/>
            <person name="Chalot M."/>
            <person name="Chapman J."/>
            <person name="Chen G.L."/>
            <person name="Cooper D."/>
            <person name="Coutinho P.M."/>
            <person name="Couturier J."/>
            <person name="Covert S."/>
            <person name="Cronk Q."/>
            <person name="Cunningham R."/>
            <person name="Davis J."/>
            <person name="Degroeve S."/>
            <person name="Dejardin A."/>
            <person name="Depamphilis C."/>
            <person name="Detter J."/>
            <person name="Dirks B."/>
            <person name="Dubchak I."/>
            <person name="Duplessis S."/>
            <person name="Ehlting J."/>
            <person name="Ellis B."/>
            <person name="Gendler K."/>
            <person name="Goodstein D."/>
            <person name="Gribskov M."/>
            <person name="Grimwood J."/>
            <person name="Groover A."/>
            <person name="Gunter L."/>
            <person name="Hamberger B."/>
            <person name="Heinze B."/>
            <person name="Helariutta Y."/>
            <person name="Henrissat B."/>
            <person name="Holligan D."/>
            <person name="Holt R."/>
            <person name="Huang W."/>
            <person name="Islam-Faridi N."/>
            <person name="Jones S."/>
            <person name="Jones-Rhoades M."/>
            <person name="Jorgensen R."/>
            <person name="Joshi C."/>
            <person name="Kangasjarvi J."/>
            <person name="Karlsson J."/>
            <person name="Kelleher C."/>
            <person name="Kirkpatrick R."/>
            <person name="Kirst M."/>
            <person name="Kohler A."/>
            <person name="Kalluri U."/>
            <person name="Larimer F."/>
            <person name="Leebens-Mack J."/>
            <person name="Leple J.C."/>
            <person name="Locascio P."/>
            <person name="Lou Y."/>
            <person name="Lucas S."/>
            <person name="Martin F."/>
            <person name="Montanini B."/>
            <person name="Napoli C."/>
            <person name="Nelson D.R."/>
            <person name="Nelson C."/>
            <person name="Nieminen K."/>
            <person name="Nilsson O."/>
            <person name="Pereda V."/>
            <person name="Peter G."/>
            <person name="Philippe R."/>
            <person name="Pilate G."/>
            <person name="Poliakov A."/>
            <person name="Razumovskaya J."/>
            <person name="Richardson P."/>
            <person name="Rinaldi C."/>
            <person name="Ritland K."/>
            <person name="Rouze P."/>
            <person name="Ryaboy D."/>
            <person name="Schmutz J."/>
            <person name="Schrader J."/>
            <person name="Segerman B."/>
            <person name="Shin H."/>
            <person name="Siddiqui A."/>
            <person name="Sterky F."/>
            <person name="Terry A."/>
            <person name="Tsai C.J."/>
            <person name="Uberbacher E."/>
            <person name="Unneberg P."/>
            <person name="Vahala J."/>
            <person name="Wall K."/>
            <person name="Wessler S."/>
            <person name="Yang G."/>
            <person name="Yin T."/>
            <person name="Douglas C."/>
            <person name="Marra M."/>
            <person name="Sandberg G."/>
            <person name="Van de Peer Y."/>
            <person name="Rokhsar D."/>
        </authorList>
    </citation>
    <scope>NUCLEOTIDE SEQUENCE [LARGE SCALE GENOMIC DNA]</scope>
    <source>
        <strain evidence="2">cv. Nisqually</strain>
    </source>
</reference>
<keyword evidence="2" id="KW-1185">Reference proteome</keyword>
<comment type="caution">
    <text evidence="1">The sequence shown here is derived from an EMBL/GenBank/DDBJ whole genome shotgun (WGS) entry which is preliminary data.</text>
</comment>
<dbReference type="Proteomes" id="UP000006729">
    <property type="component" value="Chromosome 13"/>
</dbReference>
<dbReference type="EMBL" id="CM009302">
    <property type="protein sequence ID" value="KAI9383909.1"/>
    <property type="molecule type" value="Genomic_DNA"/>
</dbReference>
<gene>
    <name evidence="1" type="ORF">POPTR_013G157250v4</name>
</gene>
<proteinExistence type="predicted"/>
<organism evidence="1 2">
    <name type="scientific">Populus trichocarpa</name>
    <name type="common">Western balsam poplar</name>
    <name type="synonym">Populus balsamifera subsp. trichocarpa</name>
    <dbReference type="NCBI Taxonomy" id="3694"/>
    <lineage>
        <taxon>Eukaryota</taxon>
        <taxon>Viridiplantae</taxon>
        <taxon>Streptophyta</taxon>
        <taxon>Embryophyta</taxon>
        <taxon>Tracheophyta</taxon>
        <taxon>Spermatophyta</taxon>
        <taxon>Magnoliopsida</taxon>
        <taxon>eudicotyledons</taxon>
        <taxon>Gunneridae</taxon>
        <taxon>Pentapetalae</taxon>
        <taxon>rosids</taxon>
        <taxon>fabids</taxon>
        <taxon>Malpighiales</taxon>
        <taxon>Salicaceae</taxon>
        <taxon>Saliceae</taxon>
        <taxon>Populus</taxon>
    </lineage>
</organism>
<evidence type="ECO:0000313" key="2">
    <source>
        <dbReference type="Proteomes" id="UP000006729"/>
    </source>
</evidence>
<sequence length="158" mass="17743">MPSPSPSSLRFCLQFLLLQRCNPFFHRHCELWKAITTPPPSAPAAFTPVRPTMQLLLRQHNNLFTGASQQPSRLAPATTVGENETWAATSRLPLRLQPLPRTSPLAVTKFISSLLNFNLQMSSQKGYQLTVLNVLFPNSSPIRCLDCEGMLGNYRNYD</sequence>
<accession>A0ACC0S3P9</accession>
<protein>
    <submittedName>
        <fullName evidence="1">Uncharacterized protein</fullName>
    </submittedName>
</protein>
<evidence type="ECO:0000313" key="1">
    <source>
        <dbReference type="EMBL" id="KAI9383909.1"/>
    </source>
</evidence>